<dbReference type="SMART" id="SM00181">
    <property type="entry name" value="EGF"/>
    <property type="match status" value="5"/>
</dbReference>
<dbReference type="InterPro" id="IPR000742">
    <property type="entry name" value="EGF"/>
</dbReference>
<feature type="compositionally biased region" description="Polar residues" evidence="14">
    <location>
        <begin position="18"/>
        <end position="28"/>
    </location>
</feature>
<keyword evidence="18" id="KW-1185">Reference proteome</keyword>
<feature type="active site" evidence="11">
    <location>
        <position position="651"/>
    </location>
</feature>
<feature type="domain" description="EGF-like" evidence="17">
    <location>
        <begin position="105"/>
        <end position="137"/>
    </location>
</feature>
<keyword evidence="15" id="KW-1133">Transmembrane helix</keyword>
<dbReference type="InterPro" id="IPR018221">
    <property type="entry name" value="Glyco_hydro_9_His_AS"/>
</dbReference>
<accession>A0ABM0GX28</accession>
<evidence type="ECO:0000259" key="17">
    <source>
        <dbReference type="SMART" id="SM00181"/>
    </source>
</evidence>
<organism evidence="18 19">
    <name type="scientific">Saccoglossus kowalevskii</name>
    <name type="common">Acorn worm</name>
    <dbReference type="NCBI Taxonomy" id="10224"/>
    <lineage>
        <taxon>Eukaryota</taxon>
        <taxon>Metazoa</taxon>
        <taxon>Hemichordata</taxon>
        <taxon>Enteropneusta</taxon>
        <taxon>Harrimaniidae</taxon>
        <taxon>Saccoglossus</taxon>
    </lineage>
</organism>
<dbReference type="Proteomes" id="UP000694865">
    <property type="component" value="Unplaced"/>
</dbReference>
<evidence type="ECO:0000256" key="9">
    <source>
        <dbReference type="ARBA" id="ARBA00023295"/>
    </source>
</evidence>
<dbReference type="Pfam" id="PF12662">
    <property type="entry name" value="cEGF"/>
    <property type="match status" value="1"/>
</dbReference>
<dbReference type="InterPro" id="IPR008928">
    <property type="entry name" value="6-hairpin_glycosidase_sf"/>
</dbReference>
<dbReference type="PROSITE" id="PS00592">
    <property type="entry name" value="GH9_2"/>
    <property type="match status" value="1"/>
</dbReference>
<keyword evidence="9 11" id="KW-0326">Glycosidase</keyword>
<protein>
    <recommendedName>
        <fullName evidence="13">Endoglucanase</fullName>
        <ecNumber evidence="13">3.2.1.4</ecNumber>
    </recommendedName>
</protein>
<reference evidence="19" key="1">
    <citation type="submission" date="2025-08" db="UniProtKB">
        <authorList>
            <consortium name="RefSeq"/>
        </authorList>
    </citation>
    <scope>IDENTIFICATION</scope>
    <source>
        <tissue evidence="19">Testes</tissue>
    </source>
</reference>
<feature type="domain" description="EGF-like" evidence="17">
    <location>
        <begin position="145"/>
        <end position="177"/>
    </location>
</feature>
<evidence type="ECO:0000256" key="14">
    <source>
        <dbReference type="SAM" id="MobiDB-lite"/>
    </source>
</evidence>
<dbReference type="RefSeq" id="XP_002739246.1">
    <property type="nucleotide sequence ID" value="XM_002739200.1"/>
</dbReference>
<dbReference type="GeneID" id="100366322"/>
<dbReference type="Pfam" id="PF14670">
    <property type="entry name" value="FXa_inhibition"/>
    <property type="match status" value="1"/>
</dbReference>
<dbReference type="Pfam" id="PF00759">
    <property type="entry name" value="Glyco_hydro_9"/>
    <property type="match status" value="1"/>
</dbReference>
<keyword evidence="15" id="KW-0812">Transmembrane</keyword>
<feature type="transmembrane region" description="Helical" evidence="15">
    <location>
        <begin position="71"/>
        <end position="92"/>
    </location>
</feature>
<evidence type="ECO:0000256" key="3">
    <source>
        <dbReference type="ARBA" id="ARBA00022536"/>
    </source>
</evidence>
<sequence>MSAKVNQITPAVNGLRLSKTTNWRSNGVSPKAESADSKDGNMDVENQKSKNPETRDDTSEMKDNLSRTRKIVIGAVSAFVIATLIVGLGVGLGTKNGNATSGNATCPCDQICTVHTDGYICSCGDGYVLDADGVACTDESSENQNCPCDHICNWNGNENTCSCNDGFLLDADGTSCYEVSTIESKYCPCDQVCDWNGDNYTCSCENGYGFDTDGETCIDCPCLQLCDRTDGGDWVCSCRSGFQESGQNCVDIDECETDNGGCEQHCTNTEGSYYCYCQEGMIVQEDGLSCNYDYDEVLRKSLLFYEAQRSGVLPANNRVPWRGDSAVDDATPNGEDLSGGYYDAGDNLKLGLPMAYSATVLAWGFIDFEDAYEAAGEVDNMLACLKWFSDYFIKCHTQEHELYAHVGSVDADHGSWVRPEDMTMERPAYKVDEENPGSDVAGGTAAAMAAIAFVFKDRDASYSATLIAHARELFTFANDFRGLYSTSIPDAAKVYESGGFTDEIIWAACWLYKATGESHYLDTAISLYNSEPLGKPYSFGWNTVTAGYRIMLMKLTGDNGEYKVGVTTKFLSDWLPGGTLPYTPNGMVFRDGWGALRYSTAAAFIALAAAELGVKAPTYRDWAKGQLHYALGDTGRSFVVGFGVNPPVRPHHRGGSCPDTVDACTVIYLRSADPNPHILYGALVGGPDETDSYTDDRQDYFKNEVTLDYNAAFQSAVAGLRHLQLIGVM</sequence>
<keyword evidence="5 11" id="KW-0378">Hydrolase</keyword>
<name>A0ABM0GX28_SACKO</name>
<evidence type="ECO:0000256" key="11">
    <source>
        <dbReference type="PROSITE-ProRule" id="PRU10059"/>
    </source>
</evidence>
<evidence type="ECO:0000256" key="12">
    <source>
        <dbReference type="PROSITE-ProRule" id="PRU10060"/>
    </source>
</evidence>
<feature type="active site" evidence="12">
    <location>
        <position position="704"/>
    </location>
</feature>
<dbReference type="InterPro" id="IPR026823">
    <property type="entry name" value="cEGF"/>
</dbReference>
<evidence type="ECO:0000256" key="5">
    <source>
        <dbReference type="ARBA" id="ARBA00022801"/>
    </source>
</evidence>
<dbReference type="InterPro" id="IPR018097">
    <property type="entry name" value="EGF_Ca-bd_CS"/>
</dbReference>
<dbReference type="Gene3D" id="1.50.10.10">
    <property type="match status" value="1"/>
</dbReference>
<keyword evidence="15" id="KW-0472">Membrane</keyword>
<evidence type="ECO:0000256" key="4">
    <source>
        <dbReference type="ARBA" id="ARBA00022737"/>
    </source>
</evidence>
<proteinExistence type="inferred from homology"/>
<dbReference type="PROSITE" id="PS00698">
    <property type="entry name" value="GH9_3"/>
    <property type="match status" value="1"/>
</dbReference>
<dbReference type="SUPFAM" id="SSF57184">
    <property type="entry name" value="Growth factor receptor domain"/>
    <property type="match status" value="1"/>
</dbReference>
<dbReference type="Gene3D" id="2.10.25.10">
    <property type="entry name" value="Laminin"/>
    <property type="match status" value="4"/>
</dbReference>
<dbReference type="InterPro" id="IPR033126">
    <property type="entry name" value="Glyco_hydro_9_Asp/Glu_AS"/>
</dbReference>
<evidence type="ECO:0000256" key="1">
    <source>
        <dbReference type="ARBA" id="ARBA00000966"/>
    </source>
</evidence>
<dbReference type="SMART" id="SM00179">
    <property type="entry name" value="EGF_CA"/>
    <property type="match status" value="1"/>
</dbReference>
<keyword evidence="6 13" id="KW-0136">Cellulose degradation</keyword>
<evidence type="ECO:0000256" key="7">
    <source>
        <dbReference type="ARBA" id="ARBA00023157"/>
    </source>
</evidence>
<dbReference type="SUPFAM" id="SSF57196">
    <property type="entry name" value="EGF/Laminin"/>
    <property type="match status" value="1"/>
</dbReference>
<evidence type="ECO:0000259" key="16">
    <source>
        <dbReference type="SMART" id="SM00179"/>
    </source>
</evidence>
<feature type="region of interest" description="Disordered" evidence="14">
    <location>
        <begin position="1"/>
        <end position="62"/>
    </location>
</feature>
<evidence type="ECO:0000256" key="13">
    <source>
        <dbReference type="RuleBase" id="RU361166"/>
    </source>
</evidence>
<feature type="active site" evidence="12">
    <location>
        <position position="695"/>
    </location>
</feature>
<keyword evidence="4" id="KW-0677">Repeat</keyword>
<evidence type="ECO:0000256" key="2">
    <source>
        <dbReference type="ARBA" id="ARBA00007072"/>
    </source>
</evidence>
<evidence type="ECO:0000313" key="18">
    <source>
        <dbReference type="Proteomes" id="UP000694865"/>
    </source>
</evidence>
<feature type="domain" description="EGF-like" evidence="17">
    <location>
        <begin position="186"/>
        <end position="218"/>
    </location>
</feature>
<comment type="similarity">
    <text evidence="2 11 13">Belongs to the glycosyl hydrolase 9 (cellulase E) family.</text>
</comment>
<dbReference type="InterPro" id="IPR012341">
    <property type="entry name" value="6hp_glycosidase-like_sf"/>
</dbReference>
<keyword evidence="8 11" id="KW-0119">Carbohydrate metabolism</keyword>
<dbReference type="EC" id="3.2.1.4" evidence="13"/>
<keyword evidence="7" id="KW-1015">Disulfide bond</keyword>
<evidence type="ECO:0000256" key="8">
    <source>
        <dbReference type="ARBA" id="ARBA00023277"/>
    </source>
</evidence>
<evidence type="ECO:0000256" key="15">
    <source>
        <dbReference type="SAM" id="Phobius"/>
    </source>
</evidence>
<comment type="catalytic activity">
    <reaction evidence="1 13">
        <text>Endohydrolysis of (1-&gt;4)-beta-D-glucosidic linkages in cellulose, lichenin and cereal beta-D-glucans.</text>
        <dbReference type="EC" id="3.2.1.4"/>
    </reaction>
</comment>
<feature type="domain" description="EGF-like" evidence="17">
    <location>
        <begin position="221"/>
        <end position="250"/>
    </location>
</feature>
<keyword evidence="10 11" id="KW-0624">Polysaccharide degradation</keyword>
<gene>
    <name evidence="19" type="primary">LOC100366322</name>
</gene>
<feature type="domain" description="EGF-like calcium-binding" evidence="16">
    <location>
        <begin position="251"/>
        <end position="291"/>
    </location>
</feature>
<dbReference type="SUPFAM" id="SSF48208">
    <property type="entry name" value="Six-hairpin glycosidases"/>
    <property type="match status" value="1"/>
</dbReference>
<feature type="domain" description="EGF-like" evidence="17">
    <location>
        <begin position="254"/>
        <end position="291"/>
    </location>
</feature>
<evidence type="ECO:0000256" key="6">
    <source>
        <dbReference type="ARBA" id="ARBA00023001"/>
    </source>
</evidence>
<dbReference type="PROSITE" id="PS01187">
    <property type="entry name" value="EGF_CA"/>
    <property type="match status" value="1"/>
</dbReference>
<dbReference type="PANTHER" id="PTHR22298">
    <property type="entry name" value="ENDO-1,4-BETA-GLUCANASE"/>
    <property type="match status" value="1"/>
</dbReference>
<dbReference type="InterPro" id="IPR001881">
    <property type="entry name" value="EGF-like_Ca-bd_dom"/>
</dbReference>
<feature type="compositionally biased region" description="Basic and acidic residues" evidence="14">
    <location>
        <begin position="33"/>
        <end position="62"/>
    </location>
</feature>
<dbReference type="InterPro" id="IPR001701">
    <property type="entry name" value="Glyco_hydro_9"/>
</dbReference>
<evidence type="ECO:0000256" key="10">
    <source>
        <dbReference type="ARBA" id="ARBA00023326"/>
    </source>
</evidence>
<keyword evidence="3" id="KW-0245">EGF-like domain</keyword>
<dbReference type="InterPro" id="IPR009030">
    <property type="entry name" value="Growth_fac_rcpt_cys_sf"/>
</dbReference>
<feature type="compositionally biased region" description="Polar residues" evidence="14">
    <location>
        <begin position="1"/>
        <end position="10"/>
    </location>
</feature>
<evidence type="ECO:0000313" key="19">
    <source>
        <dbReference type="RefSeq" id="XP_002739246.1"/>
    </source>
</evidence>